<sequence length="541" mass="58303">MSSSQCFDNPPGLSSTSGVGSVQELGGLKTYVTGPQDSNLAILLISDVFGYEAPKLRKLADKVSADGFLVVVPDFFYGDPYPIDLDNPKLDREAWRKAHGKDKGCEDAKAVISALRSKGVTSVGAAGFCWGGVVVVKLASSDCIQAGVILHPGRITEDEINEVKCPLSILGAEIDNASPPEQMKHFGEILSAKPGVDSFVKIFPGVNHGWSVRYSDDDESAVKSAEESHEDMLNWFTNVVLDESSHWPPLVFTEKGMDHHSSKVFEIIQPSFAFGDITMFISYGCQATVMASSENPPSLSSTSGVWSVQELGGLKTYVTGPQDSNLAILLISAVSGYEPPKLRKVADKVSANGFLVVVPDFFSDNATDVPNAMLDFFKLDLNLLFFQDKGCEEAKAVISALRSKGVTSVGAAGFCWGGKVVVKLASSDYIQGGVALHPGRVTEDEINEVKCPISILGAEIDEISPPELLKHFGEILSAKPGVNSFVKIFPGVHYGWSVTYSDDDESAVKSAEESHEDMLNWLANLKKVQMAMRQTANYDSP</sequence>
<dbReference type="EMBL" id="CM037151">
    <property type="protein sequence ID" value="KAH7842391.1"/>
    <property type="molecule type" value="Genomic_DNA"/>
</dbReference>
<name>A0ACB7XN76_9ERIC</name>
<keyword evidence="2" id="KW-1185">Reference proteome</keyword>
<dbReference type="Proteomes" id="UP000828048">
    <property type="component" value="Chromosome 1"/>
</dbReference>
<reference evidence="1 2" key="1">
    <citation type="journal article" date="2021" name="Hortic Res">
        <title>High-quality reference genome and annotation aids understanding of berry development for evergreen blueberry (Vaccinium darrowii).</title>
        <authorList>
            <person name="Yu J."/>
            <person name="Hulse-Kemp A.M."/>
            <person name="Babiker E."/>
            <person name="Staton M."/>
        </authorList>
    </citation>
    <scope>NUCLEOTIDE SEQUENCE [LARGE SCALE GENOMIC DNA]</scope>
    <source>
        <strain evidence="2">cv. NJ 8807/NJ 8810</strain>
        <tissue evidence="1">Young leaf</tissue>
    </source>
</reference>
<accession>A0ACB7XN76</accession>
<comment type="caution">
    <text evidence="1">The sequence shown here is derived from an EMBL/GenBank/DDBJ whole genome shotgun (WGS) entry which is preliminary data.</text>
</comment>
<evidence type="ECO:0000313" key="1">
    <source>
        <dbReference type="EMBL" id="KAH7842391.1"/>
    </source>
</evidence>
<proteinExistence type="predicted"/>
<organism evidence="1 2">
    <name type="scientific">Vaccinium darrowii</name>
    <dbReference type="NCBI Taxonomy" id="229202"/>
    <lineage>
        <taxon>Eukaryota</taxon>
        <taxon>Viridiplantae</taxon>
        <taxon>Streptophyta</taxon>
        <taxon>Embryophyta</taxon>
        <taxon>Tracheophyta</taxon>
        <taxon>Spermatophyta</taxon>
        <taxon>Magnoliopsida</taxon>
        <taxon>eudicotyledons</taxon>
        <taxon>Gunneridae</taxon>
        <taxon>Pentapetalae</taxon>
        <taxon>asterids</taxon>
        <taxon>Ericales</taxon>
        <taxon>Ericaceae</taxon>
        <taxon>Vaccinioideae</taxon>
        <taxon>Vaccinieae</taxon>
        <taxon>Vaccinium</taxon>
    </lineage>
</organism>
<gene>
    <name evidence="1" type="ORF">Vadar_004782</name>
</gene>
<evidence type="ECO:0000313" key="2">
    <source>
        <dbReference type="Proteomes" id="UP000828048"/>
    </source>
</evidence>
<protein>
    <submittedName>
        <fullName evidence="1">Uncharacterized protein</fullName>
    </submittedName>
</protein>